<evidence type="ECO:0000313" key="3">
    <source>
        <dbReference type="Proteomes" id="UP000027135"/>
    </source>
</evidence>
<dbReference type="InParanoid" id="A0A067RA60"/>
<feature type="region of interest" description="Disordered" evidence="1">
    <location>
        <begin position="33"/>
        <end position="59"/>
    </location>
</feature>
<dbReference type="EMBL" id="KK852824">
    <property type="protein sequence ID" value="KDR15469.1"/>
    <property type="molecule type" value="Genomic_DNA"/>
</dbReference>
<proteinExistence type="predicted"/>
<accession>A0A067RA60</accession>
<dbReference type="AlphaFoldDB" id="A0A067RA60"/>
<organism evidence="2 3">
    <name type="scientific">Zootermopsis nevadensis</name>
    <name type="common">Dampwood termite</name>
    <dbReference type="NCBI Taxonomy" id="136037"/>
    <lineage>
        <taxon>Eukaryota</taxon>
        <taxon>Metazoa</taxon>
        <taxon>Ecdysozoa</taxon>
        <taxon>Arthropoda</taxon>
        <taxon>Hexapoda</taxon>
        <taxon>Insecta</taxon>
        <taxon>Pterygota</taxon>
        <taxon>Neoptera</taxon>
        <taxon>Polyneoptera</taxon>
        <taxon>Dictyoptera</taxon>
        <taxon>Blattodea</taxon>
        <taxon>Blattoidea</taxon>
        <taxon>Termitoidae</taxon>
        <taxon>Termopsidae</taxon>
        <taxon>Zootermopsis</taxon>
    </lineage>
</organism>
<reference evidence="2 3" key="1">
    <citation type="journal article" date="2014" name="Nat. Commun.">
        <title>Molecular traces of alternative social organization in a termite genome.</title>
        <authorList>
            <person name="Terrapon N."/>
            <person name="Li C."/>
            <person name="Robertson H.M."/>
            <person name="Ji L."/>
            <person name="Meng X."/>
            <person name="Booth W."/>
            <person name="Chen Z."/>
            <person name="Childers C.P."/>
            <person name="Glastad K.M."/>
            <person name="Gokhale K."/>
            <person name="Gowin J."/>
            <person name="Gronenberg W."/>
            <person name="Hermansen R.A."/>
            <person name="Hu H."/>
            <person name="Hunt B.G."/>
            <person name="Huylmans A.K."/>
            <person name="Khalil S.M."/>
            <person name="Mitchell R.D."/>
            <person name="Munoz-Torres M.C."/>
            <person name="Mustard J.A."/>
            <person name="Pan H."/>
            <person name="Reese J.T."/>
            <person name="Scharf M.E."/>
            <person name="Sun F."/>
            <person name="Vogel H."/>
            <person name="Xiao J."/>
            <person name="Yang W."/>
            <person name="Yang Z."/>
            <person name="Yang Z."/>
            <person name="Zhou J."/>
            <person name="Zhu J."/>
            <person name="Brent C.S."/>
            <person name="Elsik C.G."/>
            <person name="Goodisman M.A."/>
            <person name="Liberles D.A."/>
            <person name="Roe R.M."/>
            <person name="Vargo E.L."/>
            <person name="Vilcinskas A."/>
            <person name="Wang J."/>
            <person name="Bornberg-Bauer E."/>
            <person name="Korb J."/>
            <person name="Zhang G."/>
            <person name="Liebig J."/>
        </authorList>
    </citation>
    <scope>NUCLEOTIDE SEQUENCE [LARGE SCALE GENOMIC DNA]</scope>
    <source>
        <tissue evidence="2">Whole organism</tissue>
    </source>
</reference>
<evidence type="ECO:0000313" key="2">
    <source>
        <dbReference type="EMBL" id="KDR15469.1"/>
    </source>
</evidence>
<protein>
    <submittedName>
        <fullName evidence="2">Uncharacterized protein</fullName>
    </submittedName>
</protein>
<gene>
    <name evidence="2" type="ORF">L798_09176</name>
</gene>
<keyword evidence="3" id="KW-1185">Reference proteome</keyword>
<feature type="compositionally biased region" description="Low complexity" evidence="1">
    <location>
        <begin position="39"/>
        <end position="54"/>
    </location>
</feature>
<name>A0A067RA60_ZOONE</name>
<dbReference type="Proteomes" id="UP000027135">
    <property type="component" value="Unassembled WGS sequence"/>
</dbReference>
<sequence length="136" mass="15538">MTRQDNTTFSTLHFEGDVQIRWTCSRLALRGGKTADLATQNKSQKNKTSSSTTTDTLVTRYHRPQKQKLLRDPQLIRRDDQEAVRVPRPLLDWDSDLHQQKLCSTPITRQTISVPRWTPPPLSCAGRRLSRAAPST</sequence>
<evidence type="ECO:0000256" key="1">
    <source>
        <dbReference type="SAM" id="MobiDB-lite"/>
    </source>
</evidence>